<name>A0A947GCP3_HYDSH</name>
<evidence type="ECO:0000313" key="3">
    <source>
        <dbReference type="Proteomes" id="UP000748108"/>
    </source>
</evidence>
<reference evidence="2" key="1">
    <citation type="journal article" date="2021" name="Microbiology">
        <title>Metagenomic Analysis of the Microbial Community in the Underground Coal Fire Area (Kemerovo Region, Russia) Revealed Predominance of Thermophilic Members of the Phyla Deinococcus-thermus, Aquificae, and Firmicutes.</title>
        <authorList>
            <person name="Kadnikov V."/>
            <person name="Mardanov A.V."/>
            <person name="Beletsky A.V."/>
            <person name="Karnachuk O.V."/>
            <person name="Ravin N.V."/>
        </authorList>
    </citation>
    <scope>NUCLEOTIDE SEQUENCE</scope>
    <source>
        <strain evidence="2">RBS10-49</strain>
    </source>
</reference>
<keyword evidence="1" id="KW-0175">Coiled coil</keyword>
<organism evidence="2 3">
    <name type="scientific">Hydrogenibacillus schlegelii</name>
    <name type="common">Bacillus schlegelii</name>
    <dbReference type="NCBI Taxonomy" id="1484"/>
    <lineage>
        <taxon>Bacteria</taxon>
        <taxon>Bacillati</taxon>
        <taxon>Bacillota</taxon>
        <taxon>Bacilli</taxon>
        <taxon>Bacillales</taxon>
        <taxon>Bacillales Family X. Incertae Sedis</taxon>
        <taxon>Hydrogenibacillus</taxon>
    </lineage>
</organism>
<dbReference type="Proteomes" id="UP000748108">
    <property type="component" value="Unassembled WGS sequence"/>
</dbReference>
<protein>
    <submittedName>
        <fullName evidence="2">Uncharacterized protein</fullName>
    </submittedName>
</protein>
<evidence type="ECO:0000313" key="2">
    <source>
        <dbReference type="EMBL" id="MBT9283344.1"/>
    </source>
</evidence>
<feature type="coiled-coil region" evidence="1">
    <location>
        <begin position="13"/>
        <end position="50"/>
    </location>
</feature>
<evidence type="ECO:0000256" key="1">
    <source>
        <dbReference type="SAM" id="Coils"/>
    </source>
</evidence>
<proteinExistence type="predicted"/>
<dbReference type="AlphaFoldDB" id="A0A947GCP3"/>
<accession>A0A947GCP3</accession>
<comment type="caution">
    <text evidence="2">The sequence shown here is derived from an EMBL/GenBank/DDBJ whole genome shotgun (WGS) entry which is preliminary data.</text>
</comment>
<sequence>MRAPFSRKKCLEVQAASEAAEKAQQEVDTIRELFNRLEEREIERARKLDELMTSSSQNCGNEKGGHGGRGFFAALLERT</sequence>
<dbReference type="EMBL" id="JAHHQF010000090">
    <property type="protein sequence ID" value="MBT9283344.1"/>
    <property type="molecule type" value="Genomic_DNA"/>
</dbReference>
<gene>
    <name evidence="2" type="ORF">KM312_12025</name>
</gene>